<dbReference type="GO" id="GO:0016652">
    <property type="term" value="F:oxidoreductase activity, acting on NAD(P)H as acceptor"/>
    <property type="evidence" value="ECO:0007669"/>
    <property type="project" value="UniProtKB-UniRule"/>
</dbReference>
<comment type="caution">
    <text evidence="6">Lacks conserved residue(s) required for the propagation of feature annotation.</text>
</comment>
<dbReference type="Gene3D" id="3.40.50.360">
    <property type="match status" value="1"/>
</dbReference>
<protein>
    <recommendedName>
        <fullName evidence="6">FMN dependent NADH:quinone oxidoreductase</fullName>
        <ecNumber evidence="6">1.6.5.-</ecNumber>
    </recommendedName>
    <alternativeName>
        <fullName evidence="6">Azo-dye reductase</fullName>
    </alternativeName>
    <alternativeName>
        <fullName evidence="6">FMN-dependent NADH-azo compound oxidoreductase</fullName>
    </alternativeName>
    <alternativeName>
        <fullName evidence="6">FMN-dependent NADH-azoreductase</fullName>
        <ecNumber evidence="6">1.7.1.17</ecNumber>
    </alternativeName>
</protein>
<dbReference type="PANTHER" id="PTHR43741">
    <property type="entry name" value="FMN-DEPENDENT NADH-AZOREDUCTASE 1"/>
    <property type="match status" value="1"/>
</dbReference>
<feature type="domain" description="Flavodoxin-like fold" evidence="7">
    <location>
        <begin position="3"/>
        <end position="202"/>
    </location>
</feature>
<comment type="catalytic activity">
    <reaction evidence="5">
        <text>N,N-dimethyl-1,4-phenylenediamine + anthranilate + 2 NAD(+) = 2-(4-dimethylaminophenyl)diazenylbenzoate + 2 NADH + 2 H(+)</text>
        <dbReference type="Rhea" id="RHEA:55872"/>
        <dbReference type="ChEBI" id="CHEBI:15378"/>
        <dbReference type="ChEBI" id="CHEBI:15783"/>
        <dbReference type="ChEBI" id="CHEBI:16567"/>
        <dbReference type="ChEBI" id="CHEBI:57540"/>
        <dbReference type="ChEBI" id="CHEBI:57945"/>
        <dbReference type="ChEBI" id="CHEBI:71579"/>
        <dbReference type="EC" id="1.7.1.17"/>
    </reaction>
    <physiologicalReaction direction="right-to-left" evidence="5">
        <dbReference type="Rhea" id="RHEA:55874"/>
    </physiologicalReaction>
</comment>
<reference evidence="8" key="1">
    <citation type="journal article" date="2021" name="PeerJ">
        <title>Extensive microbial diversity within the chicken gut microbiome revealed by metagenomics and culture.</title>
        <authorList>
            <person name="Gilroy R."/>
            <person name="Ravi A."/>
            <person name="Getino M."/>
            <person name="Pursley I."/>
            <person name="Horton D.L."/>
            <person name="Alikhan N.F."/>
            <person name="Baker D."/>
            <person name="Gharbi K."/>
            <person name="Hall N."/>
            <person name="Watson M."/>
            <person name="Adriaenssens E.M."/>
            <person name="Foster-Nyarko E."/>
            <person name="Jarju S."/>
            <person name="Secka A."/>
            <person name="Antonio M."/>
            <person name="Oren A."/>
            <person name="Chaudhuri R.R."/>
            <person name="La Ragione R."/>
            <person name="Hildebrand F."/>
            <person name="Pallen M.J."/>
        </authorList>
    </citation>
    <scope>NUCLEOTIDE SEQUENCE</scope>
    <source>
        <strain evidence="8">6627</strain>
    </source>
</reference>
<evidence type="ECO:0000313" key="8">
    <source>
        <dbReference type="EMBL" id="HIX01276.1"/>
    </source>
</evidence>
<dbReference type="InterPro" id="IPR050104">
    <property type="entry name" value="FMN-dep_NADH:Q_OxRdtase_AzoR1"/>
</dbReference>
<proteinExistence type="inferred from homology"/>
<comment type="catalytic activity">
    <reaction evidence="6">
        <text>2 a quinone + NADH + H(+) = 2 a 1,4-benzosemiquinone + NAD(+)</text>
        <dbReference type="Rhea" id="RHEA:65952"/>
        <dbReference type="ChEBI" id="CHEBI:15378"/>
        <dbReference type="ChEBI" id="CHEBI:57540"/>
        <dbReference type="ChEBI" id="CHEBI:57945"/>
        <dbReference type="ChEBI" id="CHEBI:132124"/>
        <dbReference type="ChEBI" id="CHEBI:134225"/>
    </reaction>
</comment>
<dbReference type="EC" id="1.6.5.-" evidence="6"/>
<dbReference type="InterPro" id="IPR023048">
    <property type="entry name" value="NADH:quinone_OxRdtase_FMN_depd"/>
</dbReference>
<dbReference type="Proteomes" id="UP000823963">
    <property type="component" value="Unassembled WGS sequence"/>
</dbReference>
<dbReference type="Pfam" id="PF02525">
    <property type="entry name" value="Flavodoxin_2"/>
    <property type="match status" value="1"/>
</dbReference>
<evidence type="ECO:0000256" key="5">
    <source>
        <dbReference type="ARBA" id="ARBA00048542"/>
    </source>
</evidence>
<organism evidence="8 9">
    <name type="scientific">Candidatus Ligilactobacillus excrementigallinarum</name>
    <dbReference type="NCBI Taxonomy" id="2838641"/>
    <lineage>
        <taxon>Bacteria</taxon>
        <taxon>Bacillati</taxon>
        <taxon>Bacillota</taxon>
        <taxon>Bacilli</taxon>
        <taxon>Lactobacillales</taxon>
        <taxon>Lactobacillaceae</taxon>
        <taxon>Ligilactobacillus</taxon>
    </lineage>
</organism>
<dbReference type="EMBL" id="DXFP01000007">
    <property type="protein sequence ID" value="HIX01276.1"/>
    <property type="molecule type" value="Genomic_DNA"/>
</dbReference>
<dbReference type="PANTHER" id="PTHR43741:SF7">
    <property type="entry name" value="FMN-DEPENDENT NADH:QUINONE OXIDOREDUCTASE"/>
    <property type="match status" value="1"/>
</dbReference>
<comment type="caution">
    <text evidence="8">The sequence shown here is derived from an EMBL/GenBank/DDBJ whole genome shotgun (WGS) entry which is preliminary data.</text>
</comment>
<evidence type="ECO:0000256" key="2">
    <source>
        <dbReference type="ARBA" id="ARBA00022643"/>
    </source>
</evidence>
<comment type="subunit">
    <text evidence="6">Homodimer.</text>
</comment>
<dbReference type="GO" id="GO:0009055">
    <property type="term" value="F:electron transfer activity"/>
    <property type="evidence" value="ECO:0007669"/>
    <property type="project" value="UniProtKB-UniRule"/>
</dbReference>
<accession>A0A9D1UVS9</accession>
<feature type="binding site" evidence="6">
    <location>
        <begin position="98"/>
        <end position="101"/>
    </location>
    <ligand>
        <name>FMN</name>
        <dbReference type="ChEBI" id="CHEBI:58210"/>
    </ligand>
</feature>
<dbReference type="InterPro" id="IPR003680">
    <property type="entry name" value="Flavodoxin_fold"/>
</dbReference>
<gene>
    <name evidence="6" type="primary">azoR</name>
    <name evidence="8" type="ORF">H9861_00765</name>
</gene>
<comment type="function">
    <text evidence="6">Also exhibits azoreductase activity. Catalyzes the reductive cleavage of the azo bond in aromatic azo compounds to the corresponding amines.</text>
</comment>
<evidence type="ECO:0000256" key="4">
    <source>
        <dbReference type="ARBA" id="ARBA00023027"/>
    </source>
</evidence>
<name>A0A9D1UVS9_9LACO</name>
<dbReference type="InterPro" id="IPR029039">
    <property type="entry name" value="Flavoprotein-like_sf"/>
</dbReference>
<dbReference type="GO" id="GO:0010181">
    <property type="term" value="F:FMN binding"/>
    <property type="evidence" value="ECO:0007669"/>
    <property type="project" value="UniProtKB-UniRule"/>
</dbReference>
<dbReference type="SUPFAM" id="SSF52218">
    <property type="entry name" value="Flavoproteins"/>
    <property type="match status" value="1"/>
</dbReference>
<keyword evidence="1 6" id="KW-0285">Flavoprotein</keyword>
<dbReference type="HAMAP" id="MF_01216">
    <property type="entry name" value="Azoreductase_type1"/>
    <property type="match status" value="1"/>
</dbReference>
<evidence type="ECO:0000256" key="1">
    <source>
        <dbReference type="ARBA" id="ARBA00022630"/>
    </source>
</evidence>
<comment type="cofactor">
    <cofactor evidence="6">
        <name>FMN</name>
        <dbReference type="ChEBI" id="CHEBI:58210"/>
    </cofactor>
    <text evidence="6">Binds 1 FMN per subunit.</text>
</comment>
<sequence length="207" mass="23855">MAKLLVIKAHPHVEKSTSITVGDYFIEQYKKFHPEDKIIVRDLYAAPVPPINNTTVQAWKHQRQNQPLTNEEQQLISEHNQWLQEFMDADKFVFVNPMYNLFIPAEMKQYIDVIAVPRKTFKYTEHGPVGLLHNKKILHIQSAGNVYHGTPLEKYDIGNQYLRGVAMLCGITDFTSIYVEGVDKNPAERDTIIKEAEKEAQSIAKDF</sequence>
<dbReference type="AlphaFoldDB" id="A0A9D1UVS9"/>
<evidence type="ECO:0000256" key="3">
    <source>
        <dbReference type="ARBA" id="ARBA00023002"/>
    </source>
</evidence>
<comment type="function">
    <text evidence="6">Quinone reductase that provides resistance to thiol-specific stress caused by electrophilic quinones.</text>
</comment>
<keyword evidence="4 6" id="KW-0520">NAD</keyword>
<evidence type="ECO:0000313" key="9">
    <source>
        <dbReference type="Proteomes" id="UP000823963"/>
    </source>
</evidence>
<feature type="binding site" evidence="6">
    <location>
        <begin position="16"/>
        <end position="18"/>
    </location>
    <ligand>
        <name>FMN</name>
        <dbReference type="ChEBI" id="CHEBI:58210"/>
    </ligand>
</feature>
<dbReference type="GO" id="GO:0016655">
    <property type="term" value="F:oxidoreductase activity, acting on NAD(P)H, quinone or similar compound as acceptor"/>
    <property type="evidence" value="ECO:0007669"/>
    <property type="project" value="InterPro"/>
</dbReference>
<dbReference type="EC" id="1.7.1.17" evidence="6"/>
<keyword evidence="2 6" id="KW-0288">FMN</keyword>
<comment type="similarity">
    <text evidence="6">Belongs to the azoreductase type 1 family.</text>
</comment>
<evidence type="ECO:0000259" key="7">
    <source>
        <dbReference type="Pfam" id="PF02525"/>
    </source>
</evidence>
<evidence type="ECO:0000256" key="6">
    <source>
        <dbReference type="HAMAP-Rule" id="MF_01216"/>
    </source>
</evidence>
<reference evidence="8" key="2">
    <citation type="submission" date="2021-04" db="EMBL/GenBank/DDBJ databases">
        <authorList>
            <person name="Gilroy R."/>
        </authorList>
    </citation>
    <scope>NUCLEOTIDE SEQUENCE</scope>
    <source>
        <strain evidence="8">6627</strain>
    </source>
</reference>
<keyword evidence="3 6" id="KW-0560">Oxidoreductase</keyword>